<keyword evidence="1" id="KW-1133">Transmembrane helix</keyword>
<keyword evidence="3" id="KW-1185">Reference proteome</keyword>
<evidence type="ECO:0000313" key="3">
    <source>
        <dbReference type="Proteomes" id="UP001180825"/>
    </source>
</evidence>
<sequence length="169" mass="18101">MRSTEALLRGMLTDARDAAQLWCPRLEPHPAALITGLAGAALGVVSHRQGSALLGWIALALCVLGMALYATLRRHGIGWRLHLAAPARIEPVGVDGEARTLDGAGWSVYCVGGNGRRTLALEFRHEDGGKPLRIFQTRAGANRAEHQLTSQLADTLSARLHMGRQGLSL</sequence>
<protein>
    <recommendedName>
        <fullName evidence="4">DUF2244 domain-containing protein</fullName>
    </recommendedName>
</protein>
<proteinExistence type="predicted"/>
<comment type="caution">
    <text evidence="2">The sequence shown here is derived from an EMBL/GenBank/DDBJ whole genome shotgun (WGS) entry which is preliminary data.</text>
</comment>
<dbReference type="RefSeq" id="WP_310328683.1">
    <property type="nucleotide sequence ID" value="NZ_JAVDXV010000004.1"/>
</dbReference>
<feature type="transmembrane region" description="Helical" evidence="1">
    <location>
        <begin position="53"/>
        <end position="72"/>
    </location>
</feature>
<keyword evidence="1" id="KW-0472">Membrane</keyword>
<organism evidence="2 3">
    <name type="scientific">Roseateles asaccharophilus</name>
    <dbReference type="NCBI Taxonomy" id="582607"/>
    <lineage>
        <taxon>Bacteria</taxon>
        <taxon>Pseudomonadati</taxon>
        <taxon>Pseudomonadota</taxon>
        <taxon>Betaproteobacteria</taxon>
        <taxon>Burkholderiales</taxon>
        <taxon>Sphaerotilaceae</taxon>
        <taxon>Roseateles</taxon>
    </lineage>
</organism>
<gene>
    <name evidence="2" type="ORF">J2X21_002353</name>
</gene>
<evidence type="ECO:0008006" key="4">
    <source>
        <dbReference type="Google" id="ProtNLM"/>
    </source>
</evidence>
<reference evidence="2 3" key="1">
    <citation type="submission" date="2023-07" db="EMBL/GenBank/DDBJ databases">
        <title>Sorghum-associated microbial communities from plants grown in Nebraska, USA.</title>
        <authorList>
            <person name="Schachtman D."/>
        </authorList>
    </citation>
    <scope>NUCLEOTIDE SEQUENCE [LARGE SCALE GENOMIC DNA]</scope>
    <source>
        <strain evidence="2 3">BE316</strain>
    </source>
</reference>
<evidence type="ECO:0000313" key="2">
    <source>
        <dbReference type="EMBL" id="MDR7333219.1"/>
    </source>
</evidence>
<dbReference type="EMBL" id="JAVDXV010000004">
    <property type="protein sequence ID" value="MDR7333219.1"/>
    <property type="molecule type" value="Genomic_DNA"/>
</dbReference>
<evidence type="ECO:0000256" key="1">
    <source>
        <dbReference type="SAM" id="Phobius"/>
    </source>
</evidence>
<name>A0ABU2A7S7_9BURK</name>
<dbReference type="Proteomes" id="UP001180825">
    <property type="component" value="Unassembled WGS sequence"/>
</dbReference>
<keyword evidence="1" id="KW-0812">Transmembrane</keyword>
<accession>A0ABU2A7S7</accession>